<feature type="transmembrane region" description="Helical" evidence="16">
    <location>
        <begin position="46"/>
        <end position="67"/>
    </location>
</feature>
<dbReference type="AlphaFoldDB" id="A0A3D9LCS4"/>
<dbReference type="EC" id="2.7.13.3" evidence="3"/>
<dbReference type="FunFam" id="1.10.287.130:FF:000010">
    <property type="entry name" value="Two-component sensor histidine kinase"/>
    <property type="match status" value="1"/>
</dbReference>
<evidence type="ECO:0000259" key="18">
    <source>
        <dbReference type="PROSITE" id="PS50885"/>
    </source>
</evidence>
<protein>
    <recommendedName>
        <fullName evidence="14">Sensor histidine kinase MtrB</fullName>
        <ecNumber evidence="3">2.7.13.3</ecNumber>
    </recommendedName>
</protein>
<dbReference type="PRINTS" id="PR00344">
    <property type="entry name" value="BCTRLSENSOR"/>
</dbReference>
<sequence length="593" mass="64325">MTTGTVTAPEQADTVGSDSSAGTGIRAVIGRWLSALRRRWTASLQLRTVAITAVLTLVAAGVLALFLSQQITSGLFQSRFDQVEAESNRGLNQARSIFDNAVTNDSESTDLLVTNTLNQLAGDTGATVVRDMLLVPLEEAQNLFVGPKSSSGLSTEVIPDELSQAVQEDNGTYWQSISLPAEDGGTSPGLAFGTQVTLPPGNIYALYMVYDLTSVQDTLDYLMRVLVVAGAMLVMMNSLIAVYVTRSVVRPVGQAASAAESLSSGDLTVRMPVHGEDEMARLGSSFNRMADNIQDQITQLAELSQMQQRFVSDVSHELRTPLTTVRMAAEVLYDSREEFDAINRRSTELLYHQVERFQALLADLLEITRFDAGAATMAPEETDILHVATDVVLTAQPLAHKANTAVFVVPMDMEVTADVDPRRIERIIRNLVNNAIEHGEGRPVDVIVGAGEDTVAVVVRDHGIGMSEEQASRVFDRFWRADPARARTTGGSGLGLSIATEDTRLHNGRLDAWGAPGDGSAFRLTIPRRSGGTVGDGAPLDLPPVYTESQRRLPLELENPEPAQLNGEAMPDRIHEQSLYQPRPETTQREDES</sequence>
<dbReference type="InterPro" id="IPR005467">
    <property type="entry name" value="His_kinase_dom"/>
</dbReference>
<dbReference type="PROSITE" id="PS50885">
    <property type="entry name" value="HAMP"/>
    <property type="match status" value="1"/>
</dbReference>
<dbReference type="SUPFAM" id="SSF47384">
    <property type="entry name" value="Homodimeric domain of signal transducing histidine kinase"/>
    <property type="match status" value="1"/>
</dbReference>
<dbReference type="InterPro" id="IPR036890">
    <property type="entry name" value="HATPase_C_sf"/>
</dbReference>
<evidence type="ECO:0000256" key="15">
    <source>
        <dbReference type="SAM" id="MobiDB-lite"/>
    </source>
</evidence>
<dbReference type="InterPro" id="IPR050398">
    <property type="entry name" value="HssS/ArlS-like"/>
</dbReference>
<evidence type="ECO:0000256" key="1">
    <source>
        <dbReference type="ARBA" id="ARBA00000085"/>
    </source>
</evidence>
<keyword evidence="11 16" id="KW-1133">Transmembrane helix</keyword>
<keyword evidence="13 16" id="KW-0472">Membrane</keyword>
<evidence type="ECO:0000256" key="8">
    <source>
        <dbReference type="ARBA" id="ARBA00022741"/>
    </source>
</evidence>
<dbReference type="PANTHER" id="PTHR45528:SF1">
    <property type="entry name" value="SENSOR HISTIDINE KINASE CPXA"/>
    <property type="match status" value="1"/>
</dbReference>
<name>A0A3D9LCS4_9MICC</name>
<evidence type="ECO:0000313" key="19">
    <source>
        <dbReference type="EMBL" id="REE03474.1"/>
    </source>
</evidence>
<evidence type="ECO:0000256" key="7">
    <source>
        <dbReference type="ARBA" id="ARBA00022692"/>
    </source>
</evidence>
<evidence type="ECO:0000256" key="13">
    <source>
        <dbReference type="ARBA" id="ARBA00023136"/>
    </source>
</evidence>
<dbReference type="GO" id="GO:0000155">
    <property type="term" value="F:phosphorelay sensor kinase activity"/>
    <property type="evidence" value="ECO:0007669"/>
    <property type="project" value="InterPro"/>
</dbReference>
<keyword evidence="5" id="KW-0597">Phosphoprotein</keyword>
<accession>A0A3D9LCS4</accession>
<keyword evidence="7 16" id="KW-0812">Transmembrane</keyword>
<dbReference type="EMBL" id="QREH01000001">
    <property type="protein sequence ID" value="REE03474.1"/>
    <property type="molecule type" value="Genomic_DNA"/>
</dbReference>
<feature type="domain" description="HAMP" evidence="18">
    <location>
        <begin position="246"/>
        <end position="298"/>
    </location>
</feature>
<dbReference type="RefSeq" id="WP_245952116.1">
    <property type="nucleotide sequence ID" value="NZ_QREH01000001.1"/>
</dbReference>
<dbReference type="GO" id="GO:0005886">
    <property type="term" value="C:plasma membrane"/>
    <property type="evidence" value="ECO:0007669"/>
    <property type="project" value="UniProtKB-SubCell"/>
</dbReference>
<dbReference type="InterPro" id="IPR003661">
    <property type="entry name" value="HisK_dim/P_dom"/>
</dbReference>
<dbReference type="SMART" id="SM00304">
    <property type="entry name" value="HAMP"/>
    <property type="match status" value="1"/>
</dbReference>
<feature type="region of interest" description="Disordered" evidence="15">
    <location>
        <begin position="555"/>
        <end position="593"/>
    </location>
</feature>
<dbReference type="FunFam" id="3.30.565.10:FF:000013">
    <property type="entry name" value="Two-component sensor histidine kinase"/>
    <property type="match status" value="1"/>
</dbReference>
<keyword evidence="20" id="KW-1185">Reference proteome</keyword>
<comment type="catalytic activity">
    <reaction evidence="1">
        <text>ATP + protein L-histidine = ADP + protein N-phospho-L-histidine.</text>
        <dbReference type="EC" id="2.7.13.3"/>
    </reaction>
</comment>
<dbReference type="SMART" id="SM00387">
    <property type="entry name" value="HATPase_c"/>
    <property type="match status" value="1"/>
</dbReference>
<dbReference type="InterPro" id="IPR036097">
    <property type="entry name" value="HisK_dim/P_sf"/>
</dbReference>
<dbReference type="GO" id="GO:0005524">
    <property type="term" value="F:ATP binding"/>
    <property type="evidence" value="ECO:0007669"/>
    <property type="project" value="UniProtKB-KW"/>
</dbReference>
<dbReference type="Gene3D" id="3.30.565.10">
    <property type="entry name" value="Histidine kinase-like ATPase, C-terminal domain"/>
    <property type="match status" value="1"/>
</dbReference>
<keyword evidence="6" id="KW-0808">Transferase</keyword>
<dbReference type="SUPFAM" id="SSF158472">
    <property type="entry name" value="HAMP domain-like"/>
    <property type="match status" value="1"/>
</dbReference>
<evidence type="ECO:0000256" key="3">
    <source>
        <dbReference type="ARBA" id="ARBA00012438"/>
    </source>
</evidence>
<dbReference type="InterPro" id="IPR047669">
    <property type="entry name" value="MtrAB_MtrB"/>
</dbReference>
<comment type="caution">
    <text evidence="19">The sequence shown here is derived from an EMBL/GenBank/DDBJ whole genome shotgun (WGS) entry which is preliminary data.</text>
</comment>
<dbReference type="CDD" id="cd00075">
    <property type="entry name" value="HATPase"/>
    <property type="match status" value="1"/>
</dbReference>
<dbReference type="InterPro" id="IPR004358">
    <property type="entry name" value="Sig_transdc_His_kin-like_C"/>
</dbReference>
<evidence type="ECO:0000256" key="2">
    <source>
        <dbReference type="ARBA" id="ARBA00004651"/>
    </source>
</evidence>
<organism evidence="19 20">
    <name type="scientific">Citricoccus muralis</name>
    <dbReference type="NCBI Taxonomy" id="169134"/>
    <lineage>
        <taxon>Bacteria</taxon>
        <taxon>Bacillati</taxon>
        <taxon>Actinomycetota</taxon>
        <taxon>Actinomycetes</taxon>
        <taxon>Micrococcales</taxon>
        <taxon>Micrococcaceae</taxon>
        <taxon>Citricoccus</taxon>
    </lineage>
</organism>
<keyword evidence="12" id="KW-0902">Two-component regulatory system</keyword>
<dbReference type="Gene3D" id="1.10.287.130">
    <property type="match status" value="1"/>
</dbReference>
<dbReference type="Pfam" id="PF00512">
    <property type="entry name" value="HisKA"/>
    <property type="match status" value="1"/>
</dbReference>
<keyword evidence="10" id="KW-0067">ATP-binding</keyword>
<evidence type="ECO:0000256" key="6">
    <source>
        <dbReference type="ARBA" id="ARBA00022679"/>
    </source>
</evidence>
<dbReference type="CDD" id="cd06225">
    <property type="entry name" value="HAMP"/>
    <property type="match status" value="1"/>
</dbReference>
<dbReference type="PANTHER" id="PTHR45528">
    <property type="entry name" value="SENSOR HISTIDINE KINASE CPXA"/>
    <property type="match status" value="1"/>
</dbReference>
<evidence type="ECO:0000256" key="9">
    <source>
        <dbReference type="ARBA" id="ARBA00022777"/>
    </source>
</evidence>
<proteinExistence type="predicted"/>
<dbReference type="PROSITE" id="PS50109">
    <property type="entry name" value="HIS_KIN"/>
    <property type="match status" value="1"/>
</dbReference>
<dbReference type="Proteomes" id="UP000256727">
    <property type="component" value="Unassembled WGS sequence"/>
</dbReference>
<evidence type="ECO:0000256" key="16">
    <source>
        <dbReference type="SAM" id="Phobius"/>
    </source>
</evidence>
<dbReference type="Pfam" id="PF00672">
    <property type="entry name" value="HAMP"/>
    <property type="match status" value="1"/>
</dbReference>
<dbReference type="NCBIfam" id="NF040691">
    <property type="entry name" value="MtrAB_MtrB"/>
    <property type="match status" value="1"/>
</dbReference>
<evidence type="ECO:0000256" key="4">
    <source>
        <dbReference type="ARBA" id="ARBA00022475"/>
    </source>
</evidence>
<keyword evidence="4" id="KW-1003">Cell membrane</keyword>
<evidence type="ECO:0000256" key="5">
    <source>
        <dbReference type="ARBA" id="ARBA00022553"/>
    </source>
</evidence>
<evidence type="ECO:0000256" key="14">
    <source>
        <dbReference type="ARBA" id="ARBA00035305"/>
    </source>
</evidence>
<dbReference type="InterPro" id="IPR003660">
    <property type="entry name" value="HAMP_dom"/>
</dbReference>
<dbReference type="SUPFAM" id="SSF55874">
    <property type="entry name" value="ATPase domain of HSP90 chaperone/DNA topoisomerase II/histidine kinase"/>
    <property type="match status" value="1"/>
</dbReference>
<dbReference type="Pfam" id="PF02518">
    <property type="entry name" value="HATPase_c"/>
    <property type="match status" value="1"/>
</dbReference>
<dbReference type="InterPro" id="IPR003594">
    <property type="entry name" value="HATPase_dom"/>
</dbReference>
<dbReference type="SMART" id="SM00388">
    <property type="entry name" value="HisKA"/>
    <property type="match status" value="1"/>
</dbReference>
<keyword evidence="8" id="KW-0547">Nucleotide-binding</keyword>
<gene>
    <name evidence="19" type="ORF">C8E99_1285</name>
</gene>
<feature type="region of interest" description="Disordered" evidence="15">
    <location>
        <begin position="1"/>
        <end position="20"/>
    </location>
</feature>
<evidence type="ECO:0000256" key="11">
    <source>
        <dbReference type="ARBA" id="ARBA00022989"/>
    </source>
</evidence>
<comment type="subcellular location">
    <subcellularLocation>
        <location evidence="2">Cell membrane</location>
        <topology evidence="2">Multi-pass membrane protein</topology>
    </subcellularLocation>
</comment>
<evidence type="ECO:0000259" key="17">
    <source>
        <dbReference type="PROSITE" id="PS50109"/>
    </source>
</evidence>
<reference evidence="19 20" key="1">
    <citation type="submission" date="2018-07" db="EMBL/GenBank/DDBJ databases">
        <title>Sequencing the genomes of 1000 actinobacteria strains.</title>
        <authorList>
            <person name="Klenk H.-P."/>
        </authorList>
    </citation>
    <scope>NUCLEOTIDE SEQUENCE [LARGE SCALE GENOMIC DNA]</scope>
    <source>
        <strain evidence="19 20">DSM 14442</strain>
    </source>
</reference>
<feature type="domain" description="Histidine kinase" evidence="17">
    <location>
        <begin position="313"/>
        <end position="530"/>
    </location>
</feature>
<evidence type="ECO:0000313" key="20">
    <source>
        <dbReference type="Proteomes" id="UP000256727"/>
    </source>
</evidence>
<dbReference type="Gene3D" id="6.10.340.10">
    <property type="match status" value="1"/>
</dbReference>
<dbReference type="CDD" id="cd00082">
    <property type="entry name" value="HisKA"/>
    <property type="match status" value="1"/>
</dbReference>
<evidence type="ECO:0000256" key="10">
    <source>
        <dbReference type="ARBA" id="ARBA00022840"/>
    </source>
</evidence>
<evidence type="ECO:0000256" key="12">
    <source>
        <dbReference type="ARBA" id="ARBA00023012"/>
    </source>
</evidence>
<keyword evidence="9 19" id="KW-0418">Kinase</keyword>